<comment type="caution">
    <text evidence="5">The sequence shown here is derived from an EMBL/GenBank/DDBJ whole genome shotgun (WGS) entry which is preliminary data.</text>
</comment>
<dbReference type="EMBL" id="JAWDIP010000003">
    <property type="protein sequence ID" value="MDY0394110.1"/>
    <property type="molecule type" value="Genomic_DNA"/>
</dbReference>
<keyword evidence="3" id="KW-0804">Transcription</keyword>
<evidence type="ECO:0000259" key="4">
    <source>
        <dbReference type="PROSITE" id="PS50931"/>
    </source>
</evidence>
<dbReference type="PRINTS" id="PR00039">
    <property type="entry name" value="HTHLYSR"/>
</dbReference>
<proteinExistence type="inferred from homology"/>
<dbReference type="InterPro" id="IPR036390">
    <property type="entry name" value="WH_DNA-bd_sf"/>
</dbReference>
<keyword evidence="2" id="KW-0805">Transcription regulation</keyword>
<evidence type="ECO:0000313" key="6">
    <source>
        <dbReference type="Proteomes" id="UP001281447"/>
    </source>
</evidence>
<dbReference type="InterPro" id="IPR036388">
    <property type="entry name" value="WH-like_DNA-bd_sf"/>
</dbReference>
<dbReference type="Pfam" id="PF00126">
    <property type="entry name" value="HTH_1"/>
    <property type="match status" value="1"/>
</dbReference>
<feature type="domain" description="HTH lysR-type" evidence="4">
    <location>
        <begin position="1"/>
        <end position="58"/>
    </location>
</feature>
<dbReference type="PROSITE" id="PS50931">
    <property type="entry name" value="HTH_LYSR"/>
    <property type="match status" value="1"/>
</dbReference>
<keyword evidence="6" id="KW-1185">Reference proteome</keyword>
<reference evidence="5 6" key="1">
    <citation type="submission" date="2023-10" db="EMBL/GenBank/DDBJ databases">
        <title>Virgibacillus halophilus 5B73C genome.</title>
        <authorList>
            <person name="Miliotis G."/>
            <person name="Sengupta P."/>
            <person name="Hameed A."/>
            <person name="Chuvochina M."/>
            <person name="Mcdonagh F."/>
            <person name="Simpson A.C."/>
            <person name="Singh N.K."/>
            <person name="Rekha P.D."/>
            <person name="Raman K."/>
            <person name="Hugenholtz P."/>
            <person name="Venkateswaran K."/>
        </authorList>
    </citation>
    <scope>NUCLEOTIDE SEQUENCE [LARGE SCALE GENOMIC DNA]</scope>
    <source>
        <strain evidence="5 6">5B73C</strain>
    </source>
</reference>
<evidence type="ECO:0000256" key="1">
    <source>
        <dbReference type="ARBA" id="ARBA00009437"/>
    </source>
</evidence>
<dbReference type="InterPro" id="IPR000847">
    <property type="entry name" value="LysR_HTH_N"/>
</dbReference>
<protein>
    <submittedName>
        <fullName evidence="5">LysR family transcriptional regulator</fullName>
    </submittedName>
</protein>
<accession>A0ABU5C4J1</accession>
<dbReference type="PANTHER" id="PTHR30126">
    <property type="entry name" value="HTH-TYPE TRANSCRIPTIONAL REGULATOR"/>
    <property type="match status" value="1"/>
</dbReference>
<organism evidence="5 6">
    <name type="scientific">Tigheibacillus halophilus</name>
    <dbReference type="NCBI Taxonomy" id="361280"/>
    <lineage>
        <taxon>Bacteria</taxon>
        <taxon>Bacillati</taxon>
        <taxon>Bacillota</taxon>
        <taxon>Bacilli</taxon>
        <taxon>Bacillales</taxon>
        <taxon>Bacillaceae</taxon>
        <taxon>Tigheibacillus</taxon>
    </lineage>
</organism>
<comment type="similarity">
    <text evidence="1">Belongs to the LysR transcriptional regulatory family.</text>
</comment>
<name>A0ABU5C4J1_9BACI</name>
<dbReference type="SUPFAM" id="SSF46785">
    <property type="entry name" value="Winged helix' DNA-binding domain"/>
    <property type="match status" value="1"/>
</dbReference>
<dbReference type="Proteomes" id="UP001281447">
    <property type="component" value="Unassembled WGS sequence"/>
</dbReference>
<sequence length="91" mass="10147">MDIKQLSYFAAIVENKSFTKAAEQLHISQPSLSAAIKKLEDEVGLILIDRSAKILRITNEGEIVYSEAIKLLKHFESVTGGIFPSERKWAA</sequence>
<evidence type="ECO:0000256" key="2">
    <source>
        <dbReference type="ARBA" id="ARBA00023015"/>
    </source>
</evidence>
<gene>
    <name evidence="5" type="ORF">RWE15_05990</name>
</gene>
<evidence type="ECO:0000313" key="5">
    <source>
        <dbReference type="EMBL" id="MDY0394110.1"/>
    </source>
</evidence>
<evidence type="ECO:0000256" key="3">
    <source>
        <dbReference type="ARBA" id="ARBA00023163"/>
    </source>
</evidence>
<dbReference type="Gene3D" id="1.10.10.10">
    <property type="entry name" value="Winged helix-like DNA-binding domain superfamily/Winged helix DNA-binding domain"/>
    <property type="match status" value="1"/>
</dbReference>